<dbReference type="AlphaFoldDB" id="A0A135L6M2"/>
<dbReference type="EMBL" id="LSKU01000001">
    <property type="protein sequence ID" value="KXG44622.1"/>
    <property type="molecule type" value="Genomic_DNA"/>
</dbReference>
<sequence length="80" mass="9029">MESQQAKVRSRSERHTTEKKKKKTVGSKQSLNRLAFLLMAFAIISFFVGSIIGYGVLGKGNPLEILNPTTWVHMYQLIFG</sequence>
<evidence type="ECO:0000313" key="3">
    <source>
        <dbReference type="EMBL" id="KXG44622.1"/>
    </source>
</evidence>
<keyword evidence="2" id="KW-0472">Membrane</keyword>
<comment type="caution">
    <text evidence="3">The sequence shown here is derived from an EMBL/GenBank/DDBJ whole genome shotgun (WGS) entry which is preliminary data.</text>
</comment>
<feature type="transmembrane region" description="Helical" evidence="2">
    <location>
        <begin position="34"/>
        <end position="57"/>
    </location>
</feature>
<feature type="region of interest" description="Disordered" evidence="1">
    <location>
        <begin position="1"/>
        <end position="27"/>
    </location>
</feature>
<evidence type="ECO:0000313" key="4">
    <source>
        <dbReference type="Proteomes" id="UP000070352"/>
    </source>
</evidence>
<dbReference type="RefSeq" id="WP_068726556.1">
    <property type="nucleotide sequence ID" value="NZ_LSKU01000001.1"/>
</dbReference>
<evidence type="ECO:0000256" key="1">
    <source>
        <dbReference type="SAM" id="MobiDB-lite"/>
    </source>
</evidence>
<gene>
    <name evidence="3" type="ORF">U473_11780</name>
</gene>
<evidence type="ECO:0000256" key="2">
    <source>
        <dbReference type="SAM" id="Phobius"/>
    </source>
</evidence>
<protein>
    <recommendedName>
        <fullName evidence="5">DNA-directed RNA polymerase subunit beta</fullName>
    </recommendedName>
</protein>
<dbReference type="Proteomes" id="UP000070352">
    <property type="component" value="Unassembled WGS sequence"/>
</dbReference>
<keyword evidence="2" id="KW-1133">Transmembrane helix</keyword>
<reference evidence="3 4" key="1">
    <citation type="submission" date="2016-02" db="EMBL/GenBank/DDBJ databases">
        <title>Draft Genome for Tepidibacillus decaturensis nov. sp. Strain Z9, an Anaerobic, Moderately Thermophilic and Heterotrophic Bacterium from Deep Subsurface of the Illinois Basin, USA.</title>
        <authorList>
            <person name="Dong Y."/>
            <person name="Chang J.Y."/>
            <person name="Sanford R."/>
            <person name="Fouke B.W."/>
        </authorList>
    </citation>
    <scope>NUCLEOTIDE SEQUENCE [LARGE SCALE GENOMIC DNA]</scope>
    <source>
        <strain evidence="3 4">Z9</strain>
    </source>
</reference>
<keyword evidence="4" id="KW-1185">Reference proteome</keyword>
<dbReference type="InterPro" id="IPR024596">
    <property type="entry name" value="RNApol_su_b/EpuA"/>
</dbReference>
<organism evidence="3 4">
    <name type="scientific">Tepidibacillus decaturensis</name>
    <dbReference type="NCBI Taxonomy" id="1413211"/>
    <lineage>
        <taxon>Bacteria</taxon>
        <taxon>Bacillati</taxon>
        <taxon>Bacillota</taxon>
        <taxon>Bacilli</taxon>
        <taxon>Bacillales</taxon>
        <taxon>Bacillaceae</taxon>
        <taxon>Tepidibacillus</taxon>
    </lineage>
</organism>
<dbReference type="Pfam" id="PF11772">
    <property type="entry name" value="EpuA"/>
    <property type="match status" value="1"/>
</dbReference>
<keyword evidence="2" id="KW-0812">Transmembrane</keyword>
<accession>A0A135L6M2</accession>
<dbReference type="STRING" id="1413211.U473_11780"/>
<name>A0A135L6M2_9BACI</name>
<evidence type="ECO:0008006" key="5">
    <source>
        <dbReference type="Google" id="ProtNLM"/>
    </source>
</evidence>
<proteinExistence type="predicted"/>